<evidence type="ECO:0000313" key="1">
    <source>
        <dbReference type="EMBL" id="GGF29590.1"/>
    </source>
</evidence>
<keyword evidence="2" id="KW-1185">Reference proteome</keyword>
<dbReference type="RefSeq" id="WP_188378861.1">
    <property type="nucleotide sequence ID" value="NZ_BMEL01000004.1"/>
</dbReference>
<organism evidence="1 2">
    <name type="scientific">Halobacillus andaensis</name>
    <dbReference type="NCBI Taxonomy" id="1176239"/>
    <lineage>
        <taxon>Bacteria</taxon>
        <taxon>Bacillati</taxon>
        <taxon>Bacillota</taxon>
        <taxon>Bacilli</taxon>
        <taxon>Bacillales</taxon>
        <taxon>Bacillaceae</taxon>
        <taxon>Halobacillus</taxon>
    </lineage>
</organism>
<proteinExistence type="predicted"/>
<dbReference type="AlphaFoldDB" id="A0A917B7D0"/>
<protein>
    <submittedName>
        <fullName evidence="1">Uncharacterized protein</fullName>
    </submittedName>
</protein>
<reference evidence="1" key="2">
    <citation type="submission" date="2020-09" db="EMBL/GenBank/DDBJ databases">
        <authorList>
            <person name="Sun Q."/>
            <person name="Zhou Y."/>
        </authorList>
    </citation>
    <scope>NUCLEOTIDE SEQUENCE</scope>
    <source>
        <strain evidence="1">CGMCC 1.12153</strain>
    </source>
</reference>
<gene>
    <name evidence="1" type="ORF">GCM10010954_30880</name>
</gene>
<dbReference type="EMBL" id="BMEL01000004">
    <property type="protein sequence ID" value="GGF29590.1"/>
    <property type="molecule type" value="Genomic_DNA"/>
</dbReference>
<accession>A0A917B7D0</accession>
<sequence>MENLLLMEQRQLGNTEDIMEGEICENCHQPFSDSPPMYPRTCEDCQNDQLT</sequence>
<comment type="caution">
    <text evidence="1">The sequence shown here is derived from an EMBL/GenBank/DDBJ whole genome shotgun (WGS) entry which is preliminary data.</text>
</comment>
<dbReference type="Proteomes" id="UP000660110">
    <property type="component" value="Unassembled WGS sequence"/>
</dbReference>
<reference evidence="1" key="1">
    <citation type="journal article" date="2014" name="Int. J. Syst. Evol. Microbiol.">
        <title>Complete genome sequence of Corynebacterium casei LMG S-19264T (=DSM 44701T), isolated from a smear-ripened cheese.</title>
        <authorList>
            <consortium name="US DOE Joint Genome Institute (JGI-PGF)"/>
            <person name="Walter F."/>
            <person name="Albersmeier A."/>
            <person name="Kalinowski J."/>
            <person name="Ruckert C."/>
        </authorList>
    </citation>
    <scope>NUCLEOTIDE SEQUENCE</scope>
    <source>
        <strain evidence="1">CGMCC 1.12153</strain>
    </source>
</reference>
<name>A0A917B7D0_HALAA</name>
<evidence type="ECO:0000313" key="2">
    <source>
        <dbReference type="Proteomes" id="UP000660110"/>
    </source>
</evidence>